<evidence type="ECO:0000313" key="2">
    <source>
        <dbReference type="Ensembl" id="ENSSBOP00000031218.1"/>
    </source>
</evidence>
<dbReference type="Gene3D" id="6.10.140.140">
    <property type="match status" value="1"/>
</dbReference>
<evidence type="ECO:0000259" key="1">
    <source>
        <dbReference type="PROSITE" id="PS50805"/>
    </source>
</evidence>
<gene>
    <name evidence="2" type="primary">ZNF37A</name>
</gene>
<feature type="domain" description="KRAB" evidence="1">
    <location>
        <begin position="8"/>
        <end position="79"/>
    </location>
</feature>
<protein>
    <submittedName>
        <fullName evidence="2">Zinc finger protein 37A</fullName>
    </submittedName>
</protein>
<dbReference type="GO" id="GO:0006355">
    <property type="term" value="P:regulation of DNA-templated transcription"/>
    <property type="evidence" value="ECO:0007669"/>
    <property type="project" value="InterPro"/>
</dbReference>
<dbReference type="Pfam" id="PF01352">
    <property type="entry name" value="KRAB"/>
    <property type="match status" value="1"/>
</dbReference>
<dbReference type="InterPro" id="IPR001909">
    <property type="entry name" value="KRAB"/>
</dbReference>
<reference evidence="2" key="1">
    <citation type="submission" date="2025-08" db="UniProtKB">
        <authorList>
            <consortium name="Ensembl"/>
        </authorList>
    </citation>
    <scope>IDENTIFICATION</scope>
</reference>
<dbReference type="CDD" id="cd07765">
    <property type="entry name" value="KRAB_A-box"/>
    <property type="match status" value="1"/>
</dbReference>
<accession>A0A2K6UH18</accession>
<dbReference type="AlphaFoldDB" id="A0A2K6UH18"/>
<name>A0A2K6UH18_SAIBB</name>
<dbReference type="PANTHER" id="PTHR23232">
    <property type="entry name" value="KRAB DOMAIN C2H2 ZINC FINGER"/>
    <property type="match status" value="1"/>
</dbReference>
<dbReference type="Ensembl" id="ENSSBOT00000048106.1">
    <property type="protein sequence ID" value="ENSSBOP00000031218.1"/>
    <property type="gene ID" value="ENSSBOG00000031854.1"/>
</dbReference>
<dbReference type="SUPFAM" id="SSF109640">
    <property type="entry name" value="KRAB domain (Kruppel-associated box)"/>
    <property type="match status" value="1"/>
</dbReference>
<reference evidence="2" key="2">
    <citation type="submission" date="2025-09" db="UniProtKB">
        <authorList>
            <consortium name="Ensembl"/>
        </authorList>
    </citation>
    <scope>IDENTIFICATION</scope>
</reference>
<dbReference type="SMART" id="SM00349">
    <property type="entry name" value="KRAB"/>
    <property type="match status" value="1"/>
</dbReference>
<dbReference type="GeneTree" id="ENSGT00940000162764"/>
<dbReference type="PROSITE" id="PS50805">
    <property type="entry name" value="KRAB"/>
    <property type="match status" value="1"/>
</dbReference>
<dbReference type="PANTHER" id="PTHR23232:SF131">
    <property type="entry name" value="KRAB DOMAIN-CONTAINING PROTEIN"/>
    <property type="match status" value="1"/>
</dbReference>
<dbReference type="InterPro" id="IPR036051">
    <property type="entry name" value="KRAB_dom_sf"/>
</dbReference>
<dbReference type="Proteomes" id="UP000233220">
    <property type="component" value="Unplaced"/>
</dbReference>
<organism evidence="2 3">
    <name type="scientific">Saimiri boliviensis boliviensis</name>
    <name type="common">Bolivian squirrel monkey</name>
    <dbReference type="NCBI Taxonomy" id="39432"/>
    <lineage>
        <taxon>Eukaryota</taxon>
        <taxon>Metazoa</taxon>
        <taxon>Chordata</taxon>
        <taxon>Craniata</taxon>
        <taxon>Vertebrata</taxon>
        <taxon>Euteleostomi</taxon>
        <taxon>Mammalia</taxon>
        <taxon>Eutheria</taxon>
        <taxon>Euarchontoglires</taxon>
        <taxon>Primates</taxon>
        <taxon>Haplorrhini</taxon>
        <taxon>Platyrrhini</taxon>
        <taxon>Cebidae</taxon>
        <taxon>Saimiriinae</taxon>
        <taxon>Saimiri</taxon>
    </lineage>
</organism>
<keyword evidence="3" id="KW-1185">Reference proteome</keyword>
<proteinExistence type="predicted"/>
<sequence length="92" mass="10513">MLTAQGPVSFRDVTVGFTQEEWQHLDPAQRTLYRDVMMENYSHLVSVGYCIPKPEVILKLEKGEEPWILEEKFPSQSHLGSTRLTSGPGHAW</sequence>
<dbReference type="InterPro" id="IPR050169">
    <property type="entry name" value="Krueppel_C2H2_ZnF"/>
</dbReference>
<evidence type="ECO:0000313" key="3">
    <source>
        <dbReference type="Proteomes" id="UP000233220"/>
    </source>
</evidence>